<evidence type="ECO:0008006" key="2">
    <source>
        <dbReference type="Google" id="ProtNLM"/>
    </source>
</evidence>
<sequence>MKQNTAELRKNFEKRLIEFLKKELSHLSGTKFTRNRINITRKESGAVANIHFEYLTNTRSYEAIILVEQPVLQAAIAQMAPPYPSNLANASFVHSMSTTSEKDACIDLPTTEQGIENACERMLALLNGTYLPIVLNALEAGPAMVDDILARPKYYSHPVPLIFTVLKINGIQASEESLARILSEQTLGYTNHHELKNAFHQHLASTSG</sequence>
<gene>
    <name evidence="1" type="ORF">CTI11_22670</name>
</gene>
<protein>
    <recommendedName>
        <fullName evidence="2">DUF4304 domain-containing protein</fullName>
    </recommendedName>
</protein>
<accession>A0A2G7T539</accession>
<name>A0A2G7T539_9FLAO</name>
<proteinExistence type="predicted"/>
<reference evidence="1" key="1">
    <citation type="submission" date="2017-10" db="EMBL/GenBank/DDBJ databases">
        <title>Chryseobacterium sp. B5 is a hydrocarbonoclastic and plant growth promoting bacterium.</title>
        <authorList>
            <person name="Thijs S."/>
            <person name="Gkorezis P."/>
            <person name="Van Hamme J."/>
        </authorList>
    </citation>
    <scope>NUCLEOTIDE SEQUENCE</scope>
    <source>
        <strain evidence="1">B5</strain>
    </source>
</reference>
<organism evidence="1">
    <name type="scientific">Chryseobacterium sp. B5</name>
    <dbReference type="NCBI Taxonomy" id="2050562"/>
    <lineage>
        <taxon>Bacteria</taxon>
        <taxon>Pseudomonadati</taxon>
        <taxon>Bacteroidota</taxon>
        <taxon>Flavobacteriia</taxon>
        <taxon>Flavobacteriales</taxon>
        <taxon>Weeksellaceae</taxon>
        <taxon>Chryseobacterium group</taxon>
        <taxon>Chryseobacterium</taxon>
    </lineage>
</organism>
<dbReference type="EMBL" id="PEKC01000123">
    <property type="protein sequence ID" value="PII34187.1"/>
    <property type="molecule type" value="Genomic_DNA"/>
</dbReference>
<evidence type="ECO:0000313" key="1">
    <source>
        <dbReference type="EMBL" id="PII34187.1"/>
    </source>
</evidence>
<comment type="caution">
    <text evidence="1">The sequence shown here is derived from an EMBL/GenBank/DDBJ whole genome shotgun (WGS) entry which is preliminary data.</text>
</comment>
<dbReference type="AlphaFoldDB" id="A0A2G7T539"/>